<reference evidence="1 2" key="1">
    <citation type="submission" date="2023-07" db="EMBL/GenBank/DDBJ databases">
        <title>Sorghum-associated microbial communities from plants grown in Nebraska, USA.</title>
        <authorList>
            <person name="Schachtman D."/>
        </authorList>
    </citation>
    <scope>NUCLEOTIDE SEQUENCE [LARGE SCALE GENOMIC DNA]</scope>
    <source>
        <strain evidence="1 2">CC523</strain>
    </source>
</reference>
<gene>
    <name evidence="1" type="ORF">J2T10_003142</name>
</gene>
<proteinExistence type="predicted"/>
<evidence type="ECO:0000313" key="2">
    <source>
        <dbReference type="Proteomes" id="UP001244563"/>
    </source>
</evidence>
<keyword evidence="2" id="KW-1185">Reference proteome</keyword>
<protein>
    <submittedName>
        <fullName evidence="1">Uncharacterized protein</fullName>
    </submittedName>
</protein>
<dbReference type="Proteomes" id="UP001244563">
    <property type="component" value="Unassembled WGS sequence"/>
</dbReference>
<dbReference type="EMBL" id="JAUSSW010000009">
    <property type="protein sequence ID" value="MDQ0103477.1"/>
    <property type="molecule type" value="Genomic_DNA"/>
</dbReference>
<name>A0ABT9TP96_PAENI</name>
<organism evidence="1 2">
    <name type="scientific">Paenarthrobacter nicotinovorans</name>
    <name type="common">Arthrobacter nicotinovorans</name>
    <dbReference type="NCBI Taxonomy" id="29320"/>
    <lineage>
        <taxon>Bacteria</taxon>
        <taxon>Bacillati</taxon>
        <taxon>Actinomycetota</taxon>
        <taxon>Actinomycetes</taxon>
        <taxon>Micrococcales</taxon>
        <taxon>Micrococcaceae</taxon>
        <taxon>Paenarthrobacter</taxon>
    </lineage>
</organism>
<accession>A0ABT9TP96</accession>
<sequence length="35" mass="3634">MIAVVLLVPRPACMTAPRSCPSTCTSNVRTGSRSA</sequence>
<evidence type="ECO:0000313" key="1">
    <source>
        <dbReference type="EMBL" id="MDQ0103477.1"/>
    </source>
</evidence>
<comment type="caution">
    <text evidence="1">The sequence shown here is derived from an EMBL/GenBank/DDBJ whole genome shotgun (WGS) entry which is preliminary data.</text>
</comment>